<organism evidence="1 2">
    <name type="scientific">Cupriavidus basilensis</name>
    <dbReference type="NCBI Taxonomy" id="68895"/>
    <lineage>
        <taxon>Bacteria</taxon>
        <taxon>Pseudomonadati</taxon>
        <taxon>Pseudomonadota</taxon>
        <taxon>Betaproteobacteria</taxon>
        <taxon>Burkholderiales</taxon>
        <taxon>Burkholderiaceae</taxon>
        <taxon>Cupriavidus</taxon>
    </lineage>
</organism>
<dbReference type="EMBL" id="CP010536">
    <property type="protein sequence ID" value="AJG19754.1"/>
    <property type="molecule type" value="Genomic_DNA"/>
</dbReference>
<gene>
    <name evidence="1" type="ORF">RR42_m2362</name>
</gene>
<dbReference type="InterPro" id="IPR036692">
    <property type="entry name" value="Shew3726-like_sf"/>
</dbReference>
<accession>A0A0C4YC62</accession>
<dbReference type="AlphaFoldDB" id="A0A0C4YC62"/>
<protein>
    <recommendedName>
        <fullName evidence="3">DUF1488 domain-containing protein</fullName>
    </recommendedName>
</protein>
<dbReference type="InterPro" id="IPR009962">
    <property type="entry name" value="DUF1488"/>
</dbReference>
<name>A0A0C4YC62_9BURK</name>
<dbReference type="Pfam" id="PF07369">
    <property type="entry name" value="DUF1488"/>
    <property type="match status" value="1"/>
</dbReference>
<sequence length="94" mass="10424">MTIKQIIFPKTSPSFCPADLSLECPVSVNGATASYAITAEALEDHFGARSHRAEDLIQAFEGHRKDIERVARQLFEMTAAHNIVLHSGHFRFAV</sequence>
<proteinExistence type="predicted"/>
<dbReference type="STRING" id="68895.RR42_m2362"/>
<evidence type="ECO:0000313" key="1">
    <source>
        <dbReference type="EMBL" id="AJG19754.1"/>
    </source>
</evidence>
<reference evidence="1 2" key="1">
    <citation type="journal article" date="2015" name="Genome Announc.">
        <title>Complete Genome Sequence of Cupriavidus basilensis 4G11, Isolated from the Oak Ridge Field Research Center Site.</title>
        <authorList>
            <person name="Ray J."/>
            <person name="Waters R.J."/>
            <person name="Skerker J.M."/>
            <person name="Kuehl J.V."/>
            <person name="Price M.N."/>
            <person name="Huang J."/>
            <person name="Chakraborty R."/>
            <person name="Arkin A.P."/>
            <person name="Deutschbauer A."/>
        </authorList>
    </citation>
    <scope>NUCLEOTIDE SEQUENCE [LARGE SCALE GENOMIC DNA]</scope>
    <source>
        <strain evidence="1">4G11</strain>
    </source>
</reference>
<dbReference type="OrthoDB" id="8967044at2"/>
<evidence type="ECO:0000313" key="2">
    <source>
        <dbReference type="Proteomes" id="UP000031843"/>
    </source>
</evidence>
<evidence type="ECO:0008006" key="3">
    <source>
        <dbReference type="Google" id="ProtNLM"/>
    </source>
</evidence>
<dbReference type="RefSeq" id="WP_082054884.1">
    <property type="nucleotide sequence ID" value="NZ_CP010536.1"/>
</dbReference>
<dbReference type="Gene3D" id="3.30.160.140">
    <property type="entry name" value="Shew3726-like"/>
    <property type="match status" value="1"/>
</dbReference>
<dbReference type="KEGG" id="cbw:RR42_m2362"/>
<dbReference type="SUPFAM" id="SSF160272">
    <property type="entry name" value="Shew3726-like"/>
    <property type="match status" value="1"/>
</dbReference>
<keyword evidence="2" id="KW-1185">Reference proteome</keyword>
<dbReference type="Proteomes" id="UP000031843">
    <property type="component" value="Chromosome main"/>
</dbReference>